<dbReference type="EMBL" id="KL363276">
    <property type="protein sequence ID" value="KFD49187.1"/>
    <property type="molecule type" value="Genomic_DNA"/>
</dbReference>
<accession>A0A085LW41</accession>
<dbReference type="PANTHER" id="PTHR36520:SF4">
    <property type="entry name" value="DUF3421 DOMAIN-CONTAINING PROTEIN"/>
    <property type="match status" value="1"/>
</dbReference>
<gene>
    <name evidence="1" type="ORF">M513_09909</name>
</gene>
<dbReference type="PANTHER" id="PTHR36520">
    <property type="entry name" value="PROTEIN CBG13000-RELATED"/>
    <property type="match status" value="1"/>
</dbReference>
<protein>
    <submittedName>
        <fullName evidence="1">Uncharacterized protein</fullName>
    </submittedName>
</protein>
<name>A0A085LW41_9BILA</name>
<evidence type="ECO:0000313" key="1">
    <source>
        <dbReference type="EMBL" id="KFD49187.1"/>
    </source>
</evidence>
<proteinExistence type="predicted"/>
<dbReference type="AlphaFoldDB" id="A0A085LW41"/>
<organism evidence="1 2">
    <name type="scientific">Trichuris suis</name>
    <name type="common">pig whipworm</name>
    <dbReference type="NCBI Taxonomy" id="68888"/>
    <lineage>
        <taxon>Eukaryota</taxon>
        <taxon>Metazoa</taxon>
        <taxon>Ecdysozoa</taxon>
        <taxon>Nematoda</taxon>
        <taxon>Enoplea</taxon>
        <taxon>Dorylaimia</taxon>
        <taxon>Trichinellida</taxon>
        <taxon>Trichuridae</taxon>
        <taxon>Trichuris</taxon>
    </lineage>
</organism>
<keyword evidence="2" id="KW-1185">Reference proteome</keyword>
<dbReference type="Proteomes" id="UP000030764">
    <property type="component" value="Unassembled WGS sequence"/>
</dbReference>
<sequence length="266" mass="29767">MADFLFQRTVGCNPNHLPTLSSLMIRPVRSMMLNSYAIAAVLLLRQLCFALKDYALPPLAKFDPFSPGSHPFPKRNGADMFPHFPLTHHFASGFERGSGGGYFLKANLNLPFPRWKAIWDIKGYIASGFNAPWYSYGHMVRPVNTMGLKPSEIMRMMLDPAVREARRLNLAPPVPVGRLPSGYDPVHCRPPICNPFMSTVGVAVQAQEDENYIIDGLLDFPVHLGRYGEALRFPLTGSGYFGRFPPLFVYGQHMNAVDPFPKLSKP</sequence>
<evidence type="ECO:0000313" key="2">
    <source>
        <dbReference type="Proteomes" id="UP000030764"/>
    </source>
</evidence>
<reference evidence="1 2" key="1">
    <citation type="journal article" date="2014" name="Nat. Genet.">
        <title>Genome and transcriptome of the porcine whipworm Trichuris suis.</title>
        <authorList>
            <person name="Jex A.R."/>
            <person name="Nejsum P."/>
            <person name="Schwarz E.M."/>
            <person name="Hu L."/>
            <person name="Young N.D."/>
            <person name="Hall R.S."/>
            <person name="Korhonen P.K."/>
            <person name="Liao S."/>
            <person name="Thamsborg S."/>
            <person name="Xia J."/>
            <person name="Xu P."/>
            <person name="Wang S."/>
            <person name="Scheerlinck J.P."/>
            <person name="Hofmann A."/>
            <person name="Sternberg P.W."/>
            <person name="Wang J."/>
            <person name="Gasser R.B."/>
        </authorList>
    </citation>
    <scope>NUCLEOTIDE SEQUENCE [LARGE SCALE GENOMIC DNA]</scope>
    <source>
        <strain evidence="1">DCEP-RM93M</strain>
    </source>
</reference>